<evidence type="ECO:0000256" key="1">
    <source>
        <dbReference type="SAM" id="MobiDB-lite"/>
    </source>
</evidence>
<feature type="compositionally biased region" description="Basic residues" evidence="1">
    <location>
        <begin position="50"/>
        <end position="59"/>
    </location>
</feature>
<accession>A0ABD1CRK4</accession>
<evidence type="ECO:0000313" key="3">
    <source>
        <dbReference type="Proteomes" id="UP001562425"/>
    </source>
</evidence>
<dbReference type="AlphaFoldDB" id="A0ABD1CRK4"/>
<dbReference type="Proteomes" id="UP001562425">
    <property type="component" value="Unassembled WGS sequence"/>
</dbReference>
<feature type="region of interest" description="Disordered" evidence="1">
    <location>
        <begin position="30"/>
        <end position="67"/>
    </location>
</feature>
<comment type="caution">
    <text evidence="2">The sequence shown here is derived from an EMBL/GenBank/DDBJ whole genome shotgun (WGS) entry which is preliminary data.</text>
</comment>
<proteinExistence type="predicted"/>
<protein>
    <submittedName>
        <fullName evidence="2">Uncharacterized protein</fullName>
    </submittedName>
</protein>
<name>A0ABD1CRK4_CULPP</name>
<sequence>MSDRSGIATRSAFERISTVNYGELLVSAQGQPSNAATDPAPAVLRDRPKVTRGHLRRSKAPQNKSNHVKAEMITVRFILTMVASRKEVECHGVPVSRGSGVFCRHQRGREATGTNQRKKLIIYRRGALTDREVEV</sequence>
<organism evidence="2 3">
    <name type="scientific">Culex pipiens pipiens</name>
    <name type="common">Northern house mosquito</name>
    <dbReference type="NCBI Taxonomy" id="38569"/>
    <lineage>
        <taxon>Eukaryota</taxon>
        <taxon>Metazoa</taxon>
        <taxon>Ecdysozoa</taxon>
        <taxon>Arthropoda</taxon>
        <taxon>Hexapoda</taxon>
        <taxon>Insecta</taxon>
        <taxon>Pterygota</taxon>
        <taxon>Neoptera</taxon>
        <taxon>Endopterygota</taxon>
        <taxon>Diptera</taxon>
        <taxon>Nematocera</taxon>
        <taxon>Culicoidea</taxon>
        <taxon>Culicidae</taxon>
        <taxon>Culicinae</taxon>
        <taxon>Culicini</taxon>
        <taxon>Culex</taxon>
        <taxon>Culex</taxon>
    </lineage>
</organism>
<reference evidence="2 3" key="1">
    <citation type="submission" date="2024-05" db="EMBL/GenBank/DDBJ databases">
        <title>Culex pipiens pipiens assembly and annotation.</title>
        <authorList>
            <person name="Alout H."/>
            <person name="Durand T."/>
        </authorList>
    </citation>
    <scope>NUCLEOTIDE SEQUENCE [LARGE SCALE GENOMIC DNA]</scope>
    <source>
        <strain evidence="2">HA-2024</strain>
        <tissue evidence="2">Whole body</tissue>
    </source>
</reference>
<evidence type="ECO:0000313" key="2">
    <source>
        <dbReference type="EMBL" id="KAL1379062.1"/>
    </source>
</evidence>
<keyword evidence="3" id="KW-1185">Reference proteome</keyword>
<dbReference type="EMBL" id="JBEHCU010009913">
    <property type="protein sequence ID" value="KAL1379062.1"/>
    <property type="molecule type" value="Genomic_DNA"/>
</dbReference>
<gene>
    <name evidence="2" type="ORF">pipiens_015179</name>
</gene>